<dbReference type="Pfam" id="PF17164">
    <property type="entry name" value="DUF5122"/>
    <property type="match status" value="1"/>
</dbReference>
<dbReference type="SUPFAM" id="SSF49899">
    <property type="entry name" value="Concanavalin A-like lectins/glucanases"/>
    <property type="match status" value="1"/>
</dbReference>
<feature type="chain" id="PRO_5045467140" evidence="7">
    <location>
        <begin position="40"/>
        <end position="937"/>
    </location>
</feature>
<dbReference type="Gene3D" id="2.60.40.10">
    <property type="entry name" value="Immunoglobulins"/>
    <property type="match status" value="1"/>
</dbReference>
<evidence type="ECO:0000256" key="7">
    <source>
        <dbReference type="SAM" id="SignalP"/>
    </source>
</evidence>
<evidence type="ECO:0000256" key="1">
    <source>
        <dbReference type="ARBA" id="ARBA00004613"/>
    </source>
</evidence>
<dbReference type="InterPro" id="IPR013431">
    <property type="entry name" value="Delta_60_rpt"/>
</dbReference>
<proteinExistence type="predicted"/>
<feature type="domain" description="Fibronectin type-III" evidence="8">
    <location>
        <begin position="430"/>
        <end position="529"/>
    </location>
</feature>
<dbReference type="InterPro" id="IPR013783">
    <property type="entry name" value="Ig-like_fold"/>
</dbReference>
<evidence type="ECO:0000256" key="5">
    <source>
        <dbReference type="ARBA" id="ARBA00023295"/>
    </source>
</evidence>
<dbReference type="Pfam" id="PF13385">
    <property type="entry name" value="Laminin_G_3"/>
    <property type="match status" value="1"/>
</dbReference>
<keyword evidence="5" id="KW-0378">Hydrolase</keyword>
<dbReference type="InterPro" id="IPR006311">
    <property type="entry name" value="TAT_signal"/>
</dbReference>
<reference evidence="9 10" key="1">
    <citation type="submission" date="2022-10" db="EMBL/GenBank/DDBJ databases">
        <title>The complete genomes of actinobacterial strains from the NBC collection.</title>
        <authorList>
            <person name="Joergensen T.S."/>
            <person name="Alvarez Arevalo M."/>
            <person name="Sterndorff E.B."/>
            <person name="Faurdal D."/>
            <person name="Vuksanovic O."/>
            <person name="Mourched A.-S."/>
            <person name="Charusanti P."/>
            <person name="Shaw S."/>
            <person name="Blin K."/>
            <person name="Weber T."/>
        </authorList>
    </citation>
    <scope>NUCLEOTIDE SEQUENCE [LARGE SCALE GENOMIC DNA]</scope>
    <source>
        <strain evidence="9 10">NBC 01792</strain>
    </source>
</reference>
<dbReference type="SUPFAM" id="SSF49265">
    <property type="entry name" value="Fibronectin type III"/>
    <property type="match status" value="1"/>
</dbReference>
<comment type="subcellular location">
    <subcellularLocation>
        <location evidence="1">Secreted</location>
    </subcellularLocation>
</comment>
<keyword evidence="4" id="KW-1015">Disulfide bond</keyword>
<keyword evidence="5" id="KW-0326">Glycosidase</keyword>
<name>A0ABZ1F3L7_9ACTN</name>
<dbReference type="NCBIfam" id="NF033679">
    <property type="entry name" value="DNRLRE_dom"/>
    <property type="match status" value="1"/>
</dbReference>
<dbReference type="RefSeq" id="WP_326702998.1">
    <property type="nucleotide sequence ID" value="NZ_CP109083.1"/>
</dbReference>
<dbReference type="SMART" id="SM00560">
    <property type="entry name" value="LamGL"/>
    <property type="match status" value="1"/>
</dbReference>
<keyword evidence="2" id="KW-0964">Secreted</keyword>
<dbReference type="EMBL" id="CP109083">
    <property type="protein sequence ID" value="WSB11005.1"/>
    <property type="molecule type" value="Genomic_DNA"/>
</dbReference>
<accession>A0ABZ1F3L7</accession>
<dbReference type="InterPro" id="IPR011044">
    <property type="entry name" value="Quino_amine_DH_bsu"/>
</dbReference>
<evidence type="ECO:0000259" key="8">
    <source>
        <dbReference type="PROSITE" id="PS50853"/>
    </source>
</evidence>
<gene>
    <name evidence="9" type="ORF">OG849_29045</name>
</gene>
<dbReference type="Gene3D" id="2.60.120.200">
    <property type="match status" value="1"/>
</dbReference>
<dbReference type="InterPro" id="IPR003961">
    <property type="entry name" value="FN3_dom"/>
</dbReference>
<dbReference type="InterPro" id="IPR055372">
    <property type="entry name" value="CBM96"/>
</dbReference>
<keyword evidence="6" id="KW-0119">Carbohydrate metabolism</keyword>
<protein>
    <submittedName>
        <fullName evidence="9">DNRLRE domain-containing protein</fullName>
    </submittedName>
</protein>
<evidence type="ECO:0000256" key="2">
    <source>
        <dbReference type="ARBA" id="ARBA00022525"/>
    </source>
</evidence>
<dbReference type="PROSITE" id="PS50853">
    <property type="entry name" value="FN3"/>
    <property type="match status" value="1"/>
</dbReference>
<dbReference type="Proteomes" id="UP001356428">
    <property type="component" value="Chromosome"/>
</dbReference>
<feature type="signal peptide" evidence="7">
    <location>
        <begin position="1"/>
        <end position="39"/>
    </location>
</feature>
<keyword evidence="3 7" id="KW-0732">Signal</keyword>
<dbReference type="Pfam" id="PF24517">
    <property type="entry name" value="CBM96"/>
    <property type="match status" value="1"/>
</dbReference>
<dbReference type="SUPFAM" id="SSF50969">
    <property type="entry name" value="YVTN repeat-like/Quinoprotein amine dehydrogenase"/>
    <property type="match status" value="1"/>
</dbReference>
<evidence type="ECO:0000313" key="10">
    <source>
        <dbReference type="Proteomes" id="UP001356428"/>
    </source>
</evidence>
<dbReference type="InterPro" id="IPR006558">
    <property type="entry name" value="LamG-like"/>
</dbReference>
<evidence type="ECO:0000313" key="9">
    <source>
        <dbReference type="EMBL" id="WSB11005.1"/>
    </source>
</evidence>
<evidence type="ECO:0000256" key="3">
    <source>
        <dbReference type="ARBA" id="ARBA00022729"/>
    </source>
</evidence>
<dbReference type="InterPro" id="IPR036116">
    <property type="entry name" value="FN3_sf"/>
</dbReference>
<evidence type="ECO:0000256" key="6">
    <source>
        <dbReference type="ARBA" id="ARBA00023326"/>
    </source>
</evidence>
<sequence length="937" mass="96636">MRGPGLRERTGVRASLRRRGGVLTAALALAAGVLAPVAAAPPAVALTAPVGFTADHLPTYQTNGIVWSLAEANGVVYAGGTFSSVRPAGTPSGGASTPAVNFAAFNAATGAPAGCSLSFTRSSGTATVRALAVSPDRSTLYVGGYFSAVNGTSANGLVAVDTATCTRRAGFSPNFSATVRALDVAANGTVYVGGDFQSVNGQTRRSFAALTPAGAVTGWNPDADAPGRTLRVTPDGRSVLIGGDFFTVGGTNSHAIAVTSSTTGSLTRGYPNNFIPSTAVIKDIVTDSASSGWYAAGEGRGGNSFDGRLAMELDGFGQRWRDTCQGATQALRVYKSVLYAASHVHDCSTMGGFPNQARKHLTAQSVDDPALLGWLPDTNDGIGEPVGPRALTISTRDGRDFLWVGGEFTTVNGVRQQALTRFANTPDTGAPSAPAASVSAPRAGEVRVSWRSSLDLDDSLLTYRVYRNGGGTPVHTTTGSSLFFSRPQLTFTDRSVAAGQTYSYRITATDGAGNTSALSPAVSVTAASAASPYQERVRADGADLYWRYDEPGGAFAADASDSRNGGVYVNTPTYRATPSAVAGSAALALNGSDEYVYSDRLHRYVSPTPYSIETWFRTTSTSGGRIVGFGSNIGTAQGHTSSVSDKLLYLTDNGRLAFGVQVGSTNSRPTLTSSGSFNDGRWHHAVATQGPGGMALYVDGVRVAANTTAGNRSYNGYWRVGGDAMHTAWPNRPSSTYFAGQVDETAVYPSALTAAQVAAHHQLAQAPAPPGDTTVSLLPTEDAYVNGVSADTSYNDQQLASRGTTPYLSYLRFTLPAAPAGQVLKGARLQFRTSSDPTAGSTDSHTVVPVTGTWTESAVTYNSRPALSASVLGSITGATAVSTDYSVELTAPALGGALGSAYSLALTSSGTDSLRIWSSEAGSAAARPQLVLTFGAE</sequence>
<organism evidence="9 10">
    <name type="scientific">Streptomyces cyaneofuscatus</name>
    <dbReference type="NCBI Taxonomy" id="66883"/>
    <lineage>
        <taxon>Bacteria</taxon>
        <taxon>Bacillati</taxon>
        <taxon>Actinomycetota</taxon>
        <taxon>Actinomycetes</taxon>
        <taxon>Kitasatosporales</taxon>
        <taxon>Streptomycetaceae</taxon>
        <taxon>Streptomyces</taxon>
    </lineage>
</organism>
<evidence type="ECO:0000256" key="4">
    <source>
        <dbReference type="ARBA" id="ARBA00023157"/>
    </source>
</evidence>
<keyword evidence="6" id="KW-0624">Polysaccharide degradation</keyword>
<keyword evidence="10" id="KW-1185">Reference proteome</keyword>
<dbReference type="InterPro" id="IPR013320">
    <property type="entry name" value="ConA-like_dom_sf"/>
</dbReference>
<dbReference type="PROSITE" id="PS51318">
    <property type="entry name" value="TAT"/>
    <property type="match status" value="1"/>
</dbReference>